<dbReference type="Proteomes" id="UP000095230">
    <property type="component" value="Unassembled WGS sequence"/>
</dbReference>
<name>A0A1E5IZH3_SHECO</name>
<evidence type="ECO:0000313" key="3">
    <source>
        <dbReference type="Proteomes" id="UP000095230"/>
    </source>
</evidence>
<feature type="chain" id="PRO_5009179384" evidence="1">
    <location>
        <begin position="22"/>
        <end position="313"/>
    </location>
</feature>
<dbReference type="Pfam" id="PF10972">
    <property type="entry name" value="CsiV"/>
    <property type="match status" value="1"/>
</dbReference>
<protein>
    <submittedName>
        <fullName evidence="2">Uncharacterized protein</fullName>
    </submittedName>
</protein>
<organism evidence="2 3">
    <name type="scientific">Shewanella colwelliana</name>
    <name type="common">Alteromonas colwelliana</name>
    <dbReference type="NCBI Taxonomy" id="23"/>
    <lineage>
        <taxon>Bacteria</taxon>
        <taxon>Pseudomonadati</taxon>
        <taxon>Pseudomonadota</taxon>
        <taxon>Gammaproteobacteria</taxon>
        <taxon>Alteromonadales</taxon>
        <taxon>Shewanellaceae</taxon>
        <taxon>Shewanella</taxon>
    </lineage>
</organism>
<comment type="caution">
    <text evidence="2">The sequence shown here is derived from an EMBL/GenBank/DDBJ whole genome shotgun (WGS) entry which is preliminary data.</text>
</comment>
<accession>A0A1E5IZH3</accession>
<dbReference type="AlphaFoldDB" id="A0A1E5IZH3"/>
<dbReference type="InterPro" id="IPR021241">
    <property type="entry name" value="CsiV"/>
</dbReference>
<reference evidence="2 3" key="1">
    <citation type="submission" date="2016-07" db="EMBL/GenBank/DDBJ databases">
        <title>Whole-genome of two Shewanella species isolated from a digestive organ of sea cucumber Apostichopus japonicus Selenka 1867.</title>
        <authorList>
            <person name="Hong H.-H."/>
            <person name="Choi H."/>
            <person name="Cheon S."/>
            <person name="Oh J.-S."/>
            <person name="Lee H.-G."/>
            <person name="Park C."/>
        </authorList>
    </citation>
    <scope>NUCLEOTIDE SEQUENCE [LARGE SCALE GENOMIC DNA]</scope>
    <source>
        <strain evidence="2 3">CSB03KR</strain>
    </source>
</reference>
<dbReference type="EMBL" id="MCBT01000001">
    <property type="protein sequence ID" value="OEG75941.1"/>
    <property type="molecule type" value="Genomic_DNA"/>
</dbReference>
<evidence type="ECO:0000256" key="1">
    <source>
        <dbReference type="SAM" id="SignalP"/>
    </source>
</evidence>
<evidence type="ECO:0000313" key="2">
    <source>
        <dbReference type="EMBL" id="OEG75941.1"/>
    </source>
</evidence>
<sequence length="313" mass="35497">MFKKRILLVIALLSLPFISQANEERWFEVEVYLFERQGTPFEEVVDHVTRHQQRQAVDMISPLFSTDITGASLGLEGCSAQAWLETPELCNQQLSSVQVSHPSHIPFAIGATEETYAQPGESTVLLSQSQAQFGDIIAKLSRERGHKSLLHMTWQQSMLPRHRAKPVHLFAGDDFSSRYTQAGYIANQVNDTVIPQFDFSSALSTKAAVLPIWQVDGAIKIYLDHYLYVESAIKLREEGSKQVPMQEDYSTAVIEQAQTTPMPFLYSIWMSQNKRVKSDEIHYFDHPNMGMILQIRKMKQPSEMAAAESMVSQ</sequence>
<keyword evidence="1" id="KW-0732">Signal</keyword>
<dbReference type="STRING" id="23.BEL05_17160"/>
<gene>
    <name evidence="2" type="ORF">BEL05_17160</name>
</gene>
<proteinExistence type="predicted"/>
<dbReference type="RefSeq" id="WP_069670026.1">
    <property type="nucleotide sequence ID" value="NZ_MCBT01000001.1"/>
</dbReference>
<dbReference type="OrthoDB" id="5566524at2"/>
<feature type="signal peptide" evidence="1">
    <location>
        <begin position="1"/>
        <end position="21"/>
    </location>
</feature>